<dbReference type="AlphaFoldDB" id="A0A176S4I7"/>
<proteinExistence type="predicted"/>
<organism evidence="1 2">
    <name type="scientific">Candidatus Thiomargarita nelsonii</name>
    <dbReference type="NCBI Taxonomy" id="1003181"/>
    <lineage>
        <taxon>Bacteria</taxon>
        <taxon>Pseudomonadati</taxon>
        <taxon>Pseudomonadota</taxon>
        <taxon>Gammaproteobacteria</taxon>
        <taxon>Thiotrichales</taxon>
        <taxon>Thiotrichaceae</taxon>
        <taxon>Thiomargarita</taxon>
    </lineage>
</organism>
<gene>
    <name evidence="1" type="ORF">THIOM_001387</name>
</gene>
<comment type="caution">
    <text evidence="1">The sequence shown here is derived from an EMBL/GenBank/DDBJ whole genome shotgun (WGS) entry which is preliminary data.</text>
</comment>
<dbReference type="Proteomes" id="UP000076962">
    <property type="component" value="Unassembled WGS sequence"/>
</dbReference>
<evidence type="ECO:0000313" key="2">
    <source>
        <dbReference type="Proteomes" id="UP000076962"/>
    </source>
</evidence>
<keyword evidence="2" id="KW-1185">Reference proteome</keyword>
<sequence length="84" mass="9466">MQNIISIECPAELLLSLHLNAEDFGEFIKKQTAISLFKEGKISSGMAAQWLNMPRITFLYQAMEAGAVLLENSQDDFNREMSLL</sequence>
<name>A0A176S4I7_9GAMM</name>
<evidence type="ECO:0000313" key="1">
    <source>
        <dbReference type="EMBL" id="OAD22799.1"/>
    </source>
</evidence>
<dbReference type="Pfam" id="PF03683">
    <property type="entry name" value="UPF0175"/>
    <property type="match status" value="1"/>
</dbReference>
<accession>A0A176S4I7</accession>
<protein>
    <submittedName>
        <fullName evidence="1">Protein belonging to Uncharacterized protein family UPF0175</fullName>
    </submittedName>
</protein>
<dbReference type="EMBL" id="LUTY01000736">
    <property type="protein sequence ID" value="OAD22799.1"/>
    <property type="molecule type" value="Genomic_DNA"/>
</dbReference>
<dbReference type="InterPro" id="IPR005368">
    <property type="entry name" value="UPF0175"/>
</dbReference>
<reference evidence="1 2" key="1">
    <citation type="submission" date="2016-05" db="EMBL/GenBank/DDBJ databases">
        <title>Single-cell genome of chain-forming Candidatus Thiomargarita nelsonii and comparison to other large sulfur-oxidizing bacteria.</title>
        <authorList>
            <person name="Winkel M."/>
            <person name="Salman V."/>
            <person name="Woyke T."/>
            <person name="Schulz-Vogt H."/>
            <person name="Richter M."/>
            <person name="Flood B."/>
            <person name="Bailey J."/>
            <person name="Amann R."/>
            <person name="Mussmann M."/>
        </authorList>
    </citation>
    <scope>NUCLEOTIDE SEQUENCE [LARGE SCALE GENOMIC DNA]</scope>
    <source>
        <strain evidence="1 2">THI036</strain>
    </source>
</reference>